<protein>
    <submittedName>
        <fullName evidence="1">Uncharacterized protein</fullName>
    </submittedName>
</protein>
<dbReference type="Proteomes" id="UP001163882">
    <property type="component" value="Chromosome"/>
</dbReference>
<gene>
    <name evidence="1" type="ORF">OF122_13070</name>
</gene>
<evidence type="ECO:0000313" key="2">
    <source>
        <dbReference type="Proteomes" id="UP001163882"/>
    </source>
</evidence>
<dbReference type="RefSeq" id="WP_264224654.1">
    <property type="nucleotide sequence ID" value="NZ_CP107716.1"/>
</dbReference>
<proteinExistence type="predicted"/>
<organism evidence="1 2">
    <name type="scientific">Pelagibacterium flavum</name>
    <dbReference type="NCBI Taxonomy" id="2984530"/>
    <lineage>
        <taxon>Bacteria</taxon>
        <taxon>Pseudomonadati</taxon>
        <taxon>Pseudomonadota</taxon>
        <taxon>Alphaproteobacteria</taxon>
        <taxon>Hyphomicrobiales</taxon>
        <taxon>Devosiaceae</taxon>
        <taxon>Pelagibacterium</taxon>
    </lineage>
</organism>
<dbReference type="EMBL" id="CP107716">
    <property type="protein sequence ID" value="UYQ70990.1"/>
    <property type="molecule type" value="Genomic_DNA"/>
</dbReference>
<accession>A0ABY6IK69</accession>
<name>A0ABY6IK69_9HYPH</name>
<reference evidence="1" key="1">
    <citation type="submission" date="2022-10" db="EMBL/GenBank/DDBJ databases">
        <title>YIM 151497 complete genome.</title>
        <authorList>
            <person name="Chen X."/>
        </authorList>
    </citation>
    <scope>NUCLEOTIDE SEQUENCE</scope>
    <source>
        <strain evidence="1">YIM 151497</strain>
    </source>
</reference>
<evidence type="ECO:0000313" key="1">
    <source>
        <dbReference type="EMBL" id="UYQ70990.1"/>
    </source>
</evidence>
<sequence length="54" mass="5908">MMIRSILKAFRRPQPRVSIDLDVFNTEGRRAAYVMIGCSLFLGRPANGGPGEAA</sequence>
<keyword evidence="2" id="KW-1185">Reference proteome</keyword>